<feature type="transmembrane region" description="Helical" evidence="6">
    <location>
        <begin position="48"/>
        <end position="70"/>
    </location>
</feature>
<dbReference type="Proteomes" id="UP001595817">
    <property type="component" value="Unassembled WGS sequence"/>
</dbReference>
<evidence type="ECO:0000256" key="4">
    <source>
        <dbReference type="ARBA" id="ARBA00022989"/>
    </source>
</evidence>
<accession>A0ABV8X7R7</accession>
<comment type="caution">
    <text evidence="8">The sequence shown here is derived from an EMBL/GenBank/DDBJ whole genome shotgun (WGS) entry which is preliminary data.</text>
</comment>
<gene>
    <name evidence="8" type="primary">ccsB</name>
    <name evidence="8" type="ORF">ACFOZY_11250</name>
</gene>
<feature type="transmembrane region" description="Helical" evidence="6">
    <location>
        <begin position="6"/>
        <end position="27"/>
    </location>
</feature>
<comment type="subcellular location">
    <subcellularLocation>
        <location evidence="1">Membrane</location>
        <topology evidence="1">Multi-pass membrane protein</topology>
    </subcellularLocation>
</comment>
<evidence type="ECO:0000259" key="7">
    <source>
        <dbReference type="Pfam" id="PF01578"/>
    </source>
</evidence>
<keyword evidence="2 6" id="KW-0812">Transmembrane</keyword>
<evidence type="ECO:0000256" key="5">
    <source>
        <dbReference type="ARBA" id="ARBA00023136"/>
    </source>
</evidence>
<dbReference type="PANTHER" id="PTHR30071:SF1">
    <property type="entry name" value="CYTOCHROME B_B6 PROTEIN-RELATED"/>
    <property type="match status" value="1"/>
</dbReference>
<evidence type="ECO:0000313" key="8">
    <source>
        <dbReference type="EMBL" id="MFC4410995.1"/>
    </source>
</evidence>
<feature type="domain" description="Cytochrome c assembly protein" evidence="7">
    <location>
        <begin position="290"/>
        <end position="393"/>
    </location>
</feature>
<feature type="transmembrane region" description="Helical" evidence="6">
    <location>
        <begin position="261"/>
        <end position="279"/>
    </location>
</feature>
<feature type="transmembrane region" description="Helical" evidence="6">
    <location>
        <begin position="341"/>
        <end position="358"/>
    </location>
</feature>
<proteinExistence type="predicted"/>
<keyword evidence="4 6" id="KW-1133">Transmembrane helix</keyword>
<dbReference type="PANTHER" id="PTHR30071">
    <property type="entry name" value="HEME EXPORTER PROTEIN C"/>
    <property type="match status" value="1"/>
</dbReference>
<feature type="transmembrane region" description="Helical" evidence="6">
    <location>
        <begin position="106"/>
        <end position="124"/>
    </location>
</feature>
<feature type="transmembrane region" description="Helical" evidence="6">
    <location>
        <begin position="370"/>
        <end position="392"/>
    </location>
</feature>
<feature type="domain" description="Cytochrome c assembly protein" evidence="7">
    <location>
        <begin position="77"/>
        <end position="200"/>
    </location>
</feature>
<feature type="transmembrane region" description="Helical" evidence="6">
    <location>
        <begin position="144"/>
        <end position="167"/>
    </location>
</feature>
<dbReference type="EMBL" id="JBHSEC010000019">
    <property type="protein sequence ID" value="MFC4410995.1"/>
    <property type="molecule type" value="Genomic_DNA"/>
</dbReference>
<dbReference type="RefSeq" id="WP_378155456.1">
    <property type="nucleotide sequence ID" value="NZ_JBHSEC010000019.1"/>
</dbReference>
<keyword evidence="5 6" id="KW-0472">Membrane</keyword>
<evidence type="ECO:0000256" key="2">
    <source>
        <dbReference type="ARBA" id="ARBA00022692"/>
    </source>
</evidence>
<name>A0ABV8X7R7_9LACT</name>
<evidence type="ECO:0000313" key="9">
    <source>
        <dbReference type="Proteomes" id="UP001595817"/>
    </source>
</evidence>
<evidence type="ECO:0000256" key="3">
    <source>
        <dbReference type="ARBA" id="ARBA00022748"/>
    </source>
</evidence>
<feature type="transmembrane region" description="Helical" evidence="6">
    <location>
        <begin position="82"/>
        <end position="99"/>
    </location>
</feature>
<feature type="transmembrane region" description="Helical" evidence="6">
    <location>
        <begin position="179"/>
        <end position="204"/>
    </location>
</feature>
<dbReference type="InterPro" id="IPR017562">
    <property type="entry name" value="Cyt_c_biogenesis_CcsA"/>
</dbReference>
<dbReference type="InterPro" id="IPR002541">
    <property type="entry name" value="Cyt_c_assembly"/>
</dbReference>
<protein>
    <submittedName>
        <fullName evidence="8">C-type cytochrome biogenesis protein CcsB</fullName>
    </submittedName>
</protein>
<feature type="transmembrane region" description="Helical" evidence="6">
    <location>
        <begin position="302"/>
        <end position="326"/>
    </location>
</feature>
<keyword evidence="9" id="KW-1185">Reference proteome</keyword>
<dbReference type="InterPro" id="IPR045062">
    <property type="entry name" value="Cyt_c_biogenesis_CcsA/CcmC"/>
</dbReference>
<dbReference type="Pfam" id="PF01578">
    <property type="entry name" value="Cytochrom_C_asm"/>
    <property type="match status" value="2"/>
</dbReference>
<dbReference type="NCBIfam" id="TIGR03144">
    <property type="entry name" value="cytochr_II_ccsB"/>
    <property type="match status" value="1"/>
</dbReference>
<evidence type="ECO:0000256" key="6">
    <source>
        <dbReference type="SAM" id="Phobius"/>
    </source>
</evidence>
<reference evidence="9" key="1">
    <citation type="journal article" date="2019" name="Int. J. Syst. Evol. Microbiol.">
        <title>The Global Catalogue of Microorganisms (GCM) 10K type strain sequencing project: providing services to taxonomists for standard genome sequencing and annotation.</title>
        <authorList>
            <consortium name="The Broad Institute Genomics Platform"/>
            <consortium name="The Broad Institute Genome Sequencing Center for Infectious Disease"/>
            <person name="Wu L."/>
            <person name="Ma J."/>
        </authorList>
    </citation>
    <scope>NUCLEOTIDE SEQUENCE [LARGE SCALE GENOMIC DNA]</scope>
    <source>
        <strain evidence="9">CCUG 59778</strain>
    </source>
</reference>
<evidence type="ECO:0000256" key="1">
    <source>
        <dbReference type="ARBA" id="ARBA00004141"/>
    </source>
</evidence>
<keyword evidence="3" id="KW-0201">Cytochrome c-type biogenesis</keyword>
<organism evidence="8 9">
    <name type="scientific">Chungangia koreensis</name>
    <dbReference type="NCBI Taxonomy" id="752657"/>
    <lineage>
        <taxon>Bacteria</taxon>
        <taxon>Bacillati</taxon>
        <taxon>Bacillota</taxon>
        <taxon>Bacilli</taxon>
        <taxon>Lactobacillales</taxon>
        <taxon>Chungangia</taxon>
    </lineage>
</organism>
<sequence length="396" mass="44556">MHYVEISSNLLLVAFIAYLVATLLFGGAIKGANKNKESFTSENRWGRAAITVTIIGFLSHIGYFIFRWIAAGHAPVSNLFEFTTAFAMLLVGAFILFYFMYKVPSLGLFALPIAIVIIGFASMFPREINPLVPSLKSYWLTIHVTTAALGEAILAISAVAGLVYLLKNIDMTKKSKQRFWIEAVMFTVVIFVGFIVSTITFSAMGYEADFSYLNKDGKEAQISYTMPPIFGMNEYQTLTDRTMEPIAEMPPNVNAKKLTTVVWSLIFGTVIYILIRLIGRKPIAAMLQPLVRRANNQLMDEIGYRSVLIGFPVFSLGALVFAMIWAQEAWSRFWGWDPKEVWALITWLFYAAFLHLRITKGWQGEKSAWFAVIGFTIIMFNLIFVNLIIAGLHSYA</sequence>